<keyword evidence="9" id="KW-1185">Reference proteome</keyword>
<organism evidence="8 9">
    <name type="scientific">Coemansia biformis</name>
    <dbReference type="NCBI Taxonomy" id="1286918"/>
    <lineage>
        <taxon>Eukaryota</taxon>
        <taxon>Fungi</taxon>
        <taxon>Fungi incertae sedis</taxon>
        <taxon>Zoopagomycota</taxon>
        <taxon>Kickxellomycotina</taxon>
        <taxon>Kickxellomycetes</taxon>
        <taxon>Kickxellales</taxon>
        <taxon>Kickxellaceae</taxon>
        <taxon>Coemansia</taxon>
    </lineage>
</organism>
<comment type="function">
    <text evidence="3">Regulates mitochondrial small subunit maturation by controlling 15S rRNA 5'-end processing. Localizes to the 5' precursor of the 15S rRNA in a position that is subsequently occupied by mS47 in the mature yeast mtSSU. Uses structure and sequence-specific RNA recognition, binding to a single-stranded region of the precursor and specifically recognizing bases -6 to -1. The exchange of Ccm1 for mS47 is coupled to the irreversible removal of precursor rRNA that is accompanied by conformational changes of the mitoribosomal proteins uS5m and mS26. These conformational changes signal completion of 5'-end rRNA processing through protection of the mature 5'-end of the 15S rRNA and stabilization of mS47. The removal of the 5' precursor together with the dissociation of Ccm1 may be catalyzed by the 5'-3' exoribonuclease Pet127. Involved in the specific removal of group I introns in mitochondrial encoded transcripts.</text>
</comment>
<evidence type="ECO:0000313" key="9">
    <source>
        <dbReference type="Proteomes" id="UP001143981"/>
    </source>
</evidence>
<feature type="compositionally biased region" description="Basic and acidic residues" evidence="6">
    <location>
        <begin position="630"/>
        <end position="646"/>
    </location>
</feature>
<dbReference type="InterPro" id="IPR011990">
    <property type="entry name" value="TPR-like_helical_dom_sf"/>
</dbReference>
<dbReference type="Pfam" id="PF01535">
    <property type="entry name" value="PPR"/>
    <property type="match status" value="1"/>
</dbReference>
<evidence type="ECO:0000256" key="5">
    <source>
        <dbReference type="PROSITE-ProRule" id="PRU00708"/>
    </source>
</evidence>
<sequence length="806" mass="89218">MQHTWTPALSKRRAVMFLGDMWRYSGAPSGVGEKSSPEDGAIDAQLPDYCAETDAVSPIWRPSSRHYNIVLDAVGRDSASSIDELVFLHRNMQTHGIREDTVTFNTLLNACRLRRAWDYFREIEAQIRKRDEWGGIQPTSELWSAIVNVYAARDMVPQMVASRQIMLGFGLAMTLYTFGPIFAALRRFRRALARDRQDAWPAIRLALEEFDAMRHSRVAPNATILTNLALTVGLGNRYADPTHVRNGHDERIRAKLRDVGGEIASQLESMLSRARDPNVYVALLNLGGKSGALDDVLAVWQSLVTEAQFAHAAGAQQLMTSLTLAAYMNALIGCKQYREAISAFQTHALLLPAVGQHAKARLDVSKPRVQTVERPVYDAAIRAFARADQHRMCVRVLRTMVDKGIQPTALSVRYALLPPDFDALKRTTQRYTRRWTLPIATARDIWAMLLDSRQKEWARGPLPEPVNVAALPDPRLPVIVNDIASQFIRIAAYARNIGFGEQVFEALRAEAAHYRMGHRRHSRDGEDDSEGMHADDGVDASGAEARAGPGVDGEAGTAGAVPELHQCAPNVYTYTSMITLYGNGIDLGGVGKVWTKMLDDGIEPSIHTYTALISALHKTALRKRWRRSRERAEKASGRTSDQDRDMSGLGSDVEAAFETGGRRSMGDSATRALLTSQDETVWRVEDWLMSAAAGKDASGSEATSGEARLDLDIPLSTLLLRYHSMRITDIVNAARTDQASQDDKGAVEDIERVMRVCQAVEENGLRPDRRFHAALADFFDTCGDPTGARLVRERMDALDKTGQPAS</sequence>
<evidence type="ECO:0000256" key="6">
    <source>
        <dbReference type="SAM" id="MobiDB-lite"/>
    </source>
</evidence>
<feature type="transmembrane region" description="Helical" evidence="7">
    <location>
        <begin position="165"/>
        <end position="185"/>
    </location>
</feature>
<name>A0A9W7Y9C2_9FUNG</name>
<dbReference type="EMBL" id="JANBOI010000187">
    <property type="protein sequence ID" value="KAJ1732873.1"/>
    <property type="molecule type" value="Genomic_DNA"/>
</dbReference>
<dbReference type="PROSITE" id="PS51375">
    <property type="entry name" value="PPR"/>
    <property type="match status" value="2"/>
</dbReference>
<dbReference type="Pfam" id="PF13041">
    <property type="entry name" value="PPR_2"/>
    <property type="match status" value="1"/>
</dbReference>
<evidence type="ECO:0000313" key="8">
    <source>
        <dbReference type="EMBL" id="KAJ1732873.1"/>
    </source>
</evidence>
<feature type="region of interest" description="Disordered" evidence="6">
    <location>
        <begin position="518"/>
        <end position="557"/>
    </location>
</feature>
<gene>
    <name evidence="8" type="ORF">LPJ61_001833</name>
</gene>
<evidence type="ECO:0000256" key="2">
    <source>
        <dbReference type="ARBA" id="ARBA00022737"/>
    </source>
</evidence>
<comment type="caution">
    <text evidence="8">The sequence shown here is derived from an EMBL/GenBank/DDBJ whole genome shotgun (WGS) entry which is preliminary data.</text>
</comment>
<dbReference type="Gene3D" id="1.25.40.10">
    <property type="entry name" value="Tetratricopeptide repeat domain"/>
    <property type="match status" value="4"/>
</dbReference>
<evidence type="ECO:0008006" key="10">
    <source>
        <dbReference type="Google" id="ProtNLM"/>
    </source>
</evidence>
<feature type="repeat" description="PPR" evidence="5">
    <location>
        <begin position="570"/>
        <end position="604"/>
    </location>
</feature>
<comment type="subunit">
    <text evidence="4">Binds to mitochondrial small subunit 15S rRNA.</text>
</comment>
<keyword evidence="7" id="KW-0472">Membrane</keyword>
<evidence type="ECO:0000256" key="4">
    <source>
        <dbReference type="ARBA" id="ARBA00044511"/>
    </source>
</evidence>
<comment type="similarity">
    <text evidence="1">Belongs to the CCM1 family.</text>
</comment>
<accession>A0A9W7Y9C2</accession>
<evidence type="ECO:0000256" key="1">
    <source>
        <dbReference type="ARBA" id="ARBA00006192"/>
    </source>
</evidence>
<dbReference type="Proteomes" id="UP001143981">
    <property type="component" value="Unassembled WGS sequence"/>
</dbReference>
<keyword evidence="7" id="KW-0812">Transmembrane</keyword>
<dbReference type="AlphaFoldDB" id="A0A9W7Y9C2"/>
<evidence type="ECO:0000256" key="7">
    <source>
        <dbReference type="SAM" id="Phobius"/>
    </source>
</evidence>
<evidence type="ECO:0000256" key="3">
    <source>
        <dbReference type="ARBA" id="ARBA00044493"/>
    </source>
</evidence>
<proteinExistence type="inferred from homology"/>
<keyword evidence="2" id="KW-0677">Repeat</keyword>
<feature type="repeat" description="PPR" evidence="5">
    <location>
        <begin position="373"/>
        <end position="407"/>
    </location>
</feature>
<dbReference type="InterPro" id="IPR002885">
    <property type="entry name" value="PPR_rpt"/>
</dbReference>
<dbReference type="Pfam" id="PF13812">
    <property type="entry name" value="PPR_3"/>
    <property type="match status" value="1"/>
</dbReference>
<feature type="region of interest" description="Disordered" evidence="6">
    <location>
        <begin position="624"/>
        <end position="650"/>
    </location>
</feature>
<dbReference type="OrthoDB" id="1908178at2759"/>
<dbReference type="PANTHER" id="PTHR47447">
    <property type="entry name" value="OS03G0856100 PROTEIN"/>
    <property type="match status" value="1"/>
</dbReference>
<protein>
    <recommendedName>
        <fullName evidence="10">Pentacotripeptide-repeat region of PRORP domain-containing protein</fullName>
    </recommendedName>
</protein>
<dbReference type="NCBIfam" id="TIGR00756">
    <property type="entry name" value="PPR"/>
    <property type="match status" value="1"/>
</dbReference>
<reference evidence="8" key="1">
    <citation type="submission" date="2022-07" db="EMBL/GenBank/DDBJ databases">
        <title>Phylogenomic reconstructions and comparative analyses of Kickxellomycotina fungi.</title>
        <authorList>
            <person name="Reynolds N.K."/>
            <person name="Stajich J.E."/>
            <person name="Barry K."/>
            <person name="Grigoriev I.V."/>
            <person name="Crous P."/>
            <person name="Smith M.E."/>
        </authorList>
    </citation>
    <scope>NUCLEOTIDE SEQUENCE</scope>
    <source>
        <strain evidence="8">BCRC 34381</strain>
    </source>
</reference>
<keyword evidence="7" id="KW-1133">Transmembrane helix</keyword>
<dbReference type="PANTHER" id="PTHR47447:SF17">
    <property type="entry name" value="OS12G0638900 PROTEIN"/>
    <property type="match status" value="1"/>
</dbReference>